<reference evidence="2 3" key="1">
    <citation type="submission" date="2015-10" db="EMBL/GenBank/DDBJ databases">
        <title>Full genome of DAOMC 229536 Phialocephala scopiformis, a fungal endophyte of spruce producing the potent anti-insectan compound rugulosin.</title>
        <authorList>
            <consortium name="DOE Joint Genome Institute"/>
            <person name="Walker A.K."/>
            <person name="Frasz S.L."/>
            <person name="Seifert K.A."/>
            <person name="Miller J.D."/>
            <person name="Mondo S.J."/>
            <person name="Labutti K."/>
            <person name="Lipzen A."/>
            <person name="Dockter R."/>
            <person name="Kennedy M."/>
            <person name="Grigoriev I.V."/>
            <person name="Spatafora J.W."/>
        </authorList>
    </citation>
    <scope>NUCLEOTIDE SEQUENCE [LARGE SCALE GENOMIC DNA]</scope>
    <source>
        <strain evidence="2 3">CBS 120377</strain>
    </source>
</reference>
<dbReference type="AlphaFoldDB" id="A0A132B8G8"/>
<evidence type="ECO:0000313" key="3">
    <source>
        <dbReference type="Proteomes" id="UP000070700"/>
    </source>
</evidence>
<sequence>MYIRSESHSSHIRTFNSIARLVSSALHGGFNRQACLPVVQGMLNSSISLANDTSFFWQDNSGHSWSDYLHPIVLVDICEEICGGSGMGWYPDTATRLLTWFVPGIFLVSSINLAPIGKKRFAMVAHLFGDPIHSYWSLLTKLEDWDECYDVARSLHLNTPALESSSCFWQFLLPLHATPIDKKARNTAVIIAAIKELLPPNSNLTITSINQCSCLDIPPTMLNELAGSIISARISGNITTWFAISTYIFGIICAFVSQLGGSTGSGGPSGGRIAPAMLLSWLLPNILLNNEVGQLKREDCIRIVRRLEENARTLEGPHHQECQRNSYPLFRDWTADANDADWAMFLNSQAWSGGVYSCQLQKPMLSRKVRSWFLVAVAVTSVCVSFSIAFGVLYSFPTFFSCRNVMFIGITFVWLMGPFLTRIIMTNAFFGHELRSRWRILVCKDIVIGLSVIILLVASSCGLGNSCRCWAGFNNKIKGVVLDPGQQFTENNDYIYPILIGACLFAQYLVFKTALYIGRSGLGIMTWSSKDRRASLPPRVMSQDVESVDIADSGSEGRAMLGDDSVHELVVYSNWD</sequence>
<accession>A0A132B8G8</accession>
<evidence type="ECO:0000313" key="2">
    <source>
        <dbReference type="EMBL" id="KUJ08696.1"/>
    </source>
</evidence>
<feature type="transmembrane region" description="Helical" evidence="1">
    <location>
        <begin position="494"/>
        <end position="511"/>
    </location>
</feature>
<feature type="transmembrane region" description="Helical" evidence="1">
    <location>
        <begin position="238"/>
        <end position="257"/>
    </location>
</feature>
<organism evidence="2 3">
    <name type="scientific">Mollisia scopiformis</name>
    <name type="common">Conifer needle endophyte fungus</name>
    <name type="synonym">Phialocephala scopiformis</name>
    <dbReference type="NCBI Taxonomy" id="149040"/>
    <lineage>
        <taxon>Eukaryota</taxon>
        <taxon>Fungi</taxon>
        <taxon>Dikarya</taxon>
        <taxon>Ascomycota</taxon>
        <taxon>Pezizomycotina</taxon>
        <taxon>Leotiomycetes</taxon>
        <taxon>Helotiales</taxon>
        <taxon>Mollisiaceae</taxon>
        <taxon>Mollisia</taxon>
    </lineage>
</organism>
<gene>
    <name evidence="2" type="ORF">LY89DRAFT_724737</name>
</gene>
<protein>
    <submittedName>
        <fullName evidence="2">Uncharacterized protein</fullName>
    </submittedName>
</protein>
<dbReference type="KEGG" id="psco:LY89DRAFT_724737"/>
<keyword evidence="1" id="KW-0812">Transmembrane</keyword>
<dbReference type="RefSeq" id="XP_018063051.1">
    <property type="nucleotide sequence ID" value="XM_018218926.1"/>
</dbReference>
<feature type="transmembrane region" description="Helical" evidence="1">
    <location>
        <begin position="269"/>
        <end position="288"/>
    </location>
</feature>
<evidence type="ECO:0000256" key="1">
    <source>
        <dbReference type="SAM" id="Phobius"/>
    </source>
</evidence>
<dbReference type="EMBL" id="KQ947434">
    <property type="protein sequence ID" value="KUJ08696.1"/>
    <property type="molecule type" value="Genomic_DNA"/>
</dbReference>
<feature type="transmembrane region" description="Helical" evidence="1">
    <location>
        <begin position="97"/>
        <end position="116"/>
    </location>
</feature>
<dbReference type="Proteomes" id="UP000070700">
    <property type="component" value="Unassembled WGS sequence"/>
</dbReference>
<dbReference type="OrthoDB" id="3010248at2759"/>
<feature type="transmembrane region" description="Helical" evidence="1">
    <location>
        <begin position="372"/>
        <end position="393"/>
    </location>
</feature>
<name>A0A132B8G8_MOLSC</name>
<dbReference type="GeneID" id="28828652"/>
<keyword evidence="3" id="KW-1185">Reference proteome</keyword>
<feature type="transmembrane region" description="Helical" evidence="1">
    <location>
        <begin position="405"/>
        <end position="425"/>
    </location>
</feature>
<keyword evidence="1" id="KW-0472">Membrane</keyword>
<feature type="transmembrane region" description="Helical" evidence="1">
    <location>
        <begin position="446"/>
        <end position="465"/>
    </location>
</feature>
<proteinExistence type="predicted"/>
<dbReference type="InParanoid" id="A0A132B8G8"/>
<keyword evidence="1" id="KW-1133">Transmembrane helix</keyword>